<evidence type="ECO:0000313" key="6">
    <source>
        <dbReference type="EMBL" id="KFD56531.1"/>
    </source>
</evidence>
<feature type="region of interest" description="Disordered" evidence="5">
    <location>
        <begin position="330"/>
        <end position="356"/>
    </location>
</feature>
<feature type="region of interest" description="Disordered" evidence="5">
    <location>
        <begin position="123"/>
        <end position="142"/>
    </location>
</feature>
<dbReference type="GO" id="GO:0030036">
    <property type="term" value="P:actin cytoskeleton organization"/>
    <property type="evidence" value="ECO:0007669"/>
    <property type="project" value="TreeGrafter"/>
</dbReference>
<dbReference type="Proteomes" id="UP000030764">
    <property type="component" value="Unassembled WGS sequence"/>
</dbReference>
<feature type="repeat" description="RPEL" evidence="4">
    <location>
        <begin position="441"/>
        <end position="466"/>
    </location>
</feature>
<evidence type="ECO:0000256" key="1">
    <source>
        <dbReference type="ARBA" id="ARBA00009795"/>
    </source>
</evidence>
<keyword evidence="8" id="KW-1185">Reference proteome</keyword>
<evidence type="ECO:0008006" key="9">
    <source>
        <dbReference type="Google" id="ProtNLM"/>
    </source>
</evidence>
<comment type="similarity">
    <text evidence="1">Belongs to the phosphatase and actin regulator family.</text>
</comment>
<feature type="region of interest" description="Disordered" evidence="5">
    <location>
        <begin position="375"/>
        <end position="395"/>
    </location>
</feature>
<sequence length="562" mass="63070">MALRKDRPSSTGDKQTSPSSADGNPADLGRRLSELDSREARPPSHGVKASSSYDSVFLNAALNRLRGRRANNLPTQGVKSSNMWLRWLQPWKWRRWKAKRCRKCSANGVARIDLKNMVEPPVEELSRDAERTKENARHVSEASVGADLSRSFTVGVHSAILDIPPSRVTNVPIVNIPSADGTPVNPLRRHPPRDQWPSSPPPPYVSVVTTSSKSSGTVHNALIVPCSEIGCNQTTSHLVFSRRALLHNHADIPPSDSEYPEDIDNALSPTMSGLSGDVEEIPAKEPDLSAQPTKSALRRRVAFADDVVDAGDEQSRSVGPQIINQVSIAESERDEDDEDGPVTYRSSSDEEDEPRVLSGLASRVYRKDTLSLKDMLDLPPPVDDIPNQTQQERRHKMEMVSVKLERKLSQRPTAEELEQRNILRDENAPAMAKQMMEHRRRVLLRKLSFRPTIEELKERQIIKFNDYVEVTNAEMYDRRADKPWARLTPKDKAAIRKELNEYKSSEMEVHEKSKQFTRVLGVVSGSVASMDPVVYAFKVSFDSKCQQHAERISICHIALPLL</sequence>
<dbReference type="Gene3D" id="6.10.140.1750">
    <property type="match status" value="1"/>
</dbReference>
<protein>
    <recommendedName>
        <fullName evidence="9">RPEL repeat protein</fullName>
    </recommendedName>
</protein>
<feature type="repeat" description="RPEL" evidence="4">
    <location>
        <begin position="402"/>
        <end position="427"/>
    </location>
</feature>
<feature type="compositionally biased region" description="Polar residues" evidence="5">
    <location>
        <begin position="9"/>
        <end position="22"/>
    </location>
</feature>
<dbReference type="PANTHER" id="PTHR12751">
    <property type="entry name" value="PHOSPHATASE AND ACTIN REGULATOR PHACTR"/>
    <property type="match status" value="1"/>
</dbReference>
<dbReference type="EMBL" id="KL367484">
    <property type="protein sequence ID" value="KFD71062.1"/>
    <property type="molecule type" value="Genomic_DNA"/>
</dbReference>
<evidence type="ECO:0000313" key="7">
    <source>
        <dbReference type="EMBL" id="KFD71062.1"/>
    </source>
</evidence>
<gene>
    <name evidence="6" type="ORF">M513_02635</name>
    <name evidence="7" type="ORF">M514_02635</name>
</gene>
<dbReference type="Pfam" id="PF02755">
    <property type="entry name" value="RPEL"/>
    <property type="match status" value="2"/>
</dbReference>
<evidence type="ECO:0000256" key="2">
    <source>
        <dbReference type="ARBA" id="ARBA00022737"/>
    </source>
</evidence>
<proteinExistence type="inferred from homology"/>
<dbReference type="AlphaFoldDB" id="A0A085NNL6"/>
<evidence type="ECO:0000256" key="5">
    <source>
        <dbReference type="SAM" id="MobiDB-lite"/>
    </source>
</evidence>
<dbReference type="Gene3D" id="6.10.140.2130">
    <property type="match status" value="1"/>
</dbReference>
<reference evidence="7 8" key="1">
    <citation type="journal article" date="2014" name="Nat. Genet.">
        <title>Genome and transcriptome of the porcine whipworm Trichuris suis.</title>
        <authorList>
            <person name="Jex A.R."/>
            <person name="Nejsum P."/>
            <person name="Schwarz E.M."/>
            <person name="Hu L."/>
            <person name="Young N.D."/>
            <person name="Hall R.S."/>
            <person name="Korhonen P.K."/>
            <person name="Liao S."/>
            <person name="Thamsborg S."/>
            <person name="Xia J."/>
            <person name="Xu P."/>
            <person name="Wang S."/>
            <person name="Scheerlinck J.P."/>
            <person name="Hofmann A."/>
            <person name="Sternberg P.W."/>
            <person name="Wang J."/>
            <person name="Gasser R.B."/>
        </authorList>
    </citation>
    <scope>NUCLEOTIDE SEQUENCE [LARGE SCALE GENOMIC DNA]</scope>
    <source>
        <strain evidence="7">DCEP-RM93F</strain>
        <strain evidence="6">DCEP-RM93M</strain>
    </source>
</reference>
<organism evidence="7">
    <name type="scientific">Trichuris suis</name>
    <name type="common">pig whipworm</name>
    <dbReference type="NCBI Taxonomy" id="68888"/>
    <lineage>
        <taxon>Eukaryota</taxon>
        <taxon>Metazoa</taxon>
        <taxon>Ecdysozoa</taxon>
        <taxon>Nematoda</taxon>
        <taxon>Enoplea</taxon>
        <taxon>Dorylaimia</taxon>
        <taxon>Trichinellida</taxon>
        <taxon>Trichuridae</taxon>
        <taxon>Trichuris</taxon>
    </lineage>
</organism>
<dbReference type="Proteomes" id="UP000030758">
    <property type="component" value="Unassembled WGS sequence"/>
</dbReference>
<dbReference type="GO" id="GO:0003779">
    <property type="term" value="F:actin binding"/>
    <property type="evidence" value="ECO:0007669"/>
    <property type="project" value="UniProtKB-KW"/>
</dbReference>
<dbReference type="EMBL" id="KL363193">
    <property type="protein sequence ID" value="KFD56531.1"/>
    <property type="molecule type" value="Genomic_DNA"/>
</dbReference>
<feature type="compositionally biased region" description="Basic and acidic residues" evidence="5">
    <location>
        <begin position="124"/>
        <end position="140"/>
    </location>
</feature>
<evidence type="ECO:0000256" key="4">
    <source>
        <dbReference type="PROSITE-ProRule" id="PRU00401"/>
    </source>
</evidence>
<keyword evidence="2" id="KW-0677">Repeat</keyword>
<evidence type="ECO:0000313" key="8">
    <source>
        <dbReference type="Proteomes" id="UP000030764"/>
    </source>
</evidence>
<feature type="region of interest" description="Disordered" evidence="5">
    <location>
        <begin position="1"/>
        <end position="50"/>
    </location>
</feature>
<evidence type="ECO:0000256" key="3">
    <source>
        <dbReference type="ARBA" id="ARBA00023203"/>
    </source>
</evidence>
<name>A0A085NNL6_9BILA</name>
<dbReference type="SMART" id="SM00707">
    <property type="entry name" value="RPEL"/>
    <property type="match status" value="2"/>
</dbReference>
<dbReference type="PANTHER" id="PTHR12751:SF18">
    <property type="entry name" value="PHOSPHATASE AND ACTIN REGULATOR 1"/>
    <property type="match status" value="1"/>
</dbReference>
<accession>A0A085NNL6</accession>
<feature type="compositionally biased region" description="Basic and acidic residues" evidence="5">
    <location>
        <begin position="28"/>
        <end position="42"/>
    </location>
</feature>
<dbReference type="PROSITE" id="PS51073">
    <property type="entry name" value="RPEL"/>
    <property type="match status" value="2"/>
</dbReference>
<keyword evidence="3" id="KW-0009">Actin-binding</keyword>
<dbReference type="InterPro" id="IPR004018">
    <property type="entry name" value="RPEL_repeat"/>
</dbReference>